<dbReference type="SUPFAM" id="SSF54747">
    <property type="entry name" value="Ribosomal L11/L12e N-terminal domain"/>
    <property type="match status" value="1"/>
</dbReference>
<dbReference type="GeneID" id="105741513"/>
<dbReference type="GO" id="GO:0022625">
    <property type="term" value="C:cytosolic large ribosomal subunit"/>
    <property type="evidence" value="ECO:0007669"/>
    <property type="project" value="TreeGrafter"/>
</dbReference>
<sequence>MPPKFNPNEIKVVYLRCTGGEVGTTSALAPKIGPLGLSPKKVGDDIAKATGDWKGLWITVKLTIQNRQAQTEVVPSASALIIRALKEPPRDRKKQKSIKHSGNITFDEIVNIARQMRHQSLARELSGTIKEILGTTQSVGCNVDSRHPHDIIDDINNGVIINRMFNLLRIGIQFREQGSSLKSKDFTPILLPPNGRMLGDRQLFENSFYLQAKYG</sequence>
<organism evidence="12 13">
    <name type="scientific">Octodon degus</name>
    <name type="common">Degu</name>
    <name type="synonym">Sciurus degus</name>
    <dbReference type="NCBI Taxonomy" id="10160"/>
    <lineage>
        <taxon>Eukaryota</taxon>
        <taxon>Metazoa</taxon>
        <taxon>Chordata</taxon>
        <taxon>Craniata</taxon>
        <taxon>Vertebrata</taxon>
        <taxon>Euteleostomi</taxon>
        <taxon>Mammalia</taxon>
        <taxon>Eutheria</taxon>
        <taxon>Euarchontoglires</taxon>
        <taxon>Glires</taxon>
        <taxon>Rodentia</taxon>
        <taxon>Hystricomorpha</taxon>
        <taxon>Octodontidae</taxon>
        <taxon>Octodon</taxon>
    </lineage>
</organism>
<dbReference type="FunFam" id="1.10.10.250:FF:000002">
    <property type="entry name" value="60S ribosomal protein L12"/>
    <property type="match status" value="1"/>
</dbReference>
<keyword evidence="2" id="KW-0694">RNA-binding</keyword>
<feature type="domain" description="Large ribosomal subunit protein uL11 N-terminal" evidence="11">
    <location>
        <begin position="13"/>
        <end position="69"/>
    </location>
</feature>
<feature type="domain" description="Large ribosomal subunit protein uL11 C-terminal" evidence="10">
    <location>
        <begin position="74"/>
        <end position="143"/>
    </location>
</feature>
<evidence type="ECO:0000256" key="7">
    <source>
        <dbReference type="ARBA" id="ARBA00045484"/>
    </source>
</evidence>
<reference evidence="13" key="1">
    <citation type="submission" date="2025-08" db="UniProtKB">
        <authorList>
            <consortium name="RefSeq"/>
        </authorList>
    </citation>
    <scope>IDENTIFICATION</scope>
</reference>
<evidence type="ECO:0000256" key="2">
    <source>
        <dbReference type="ARBA" id="ARBA00022884"/>
    </source>
</evidence>
<dbReference type="Pfam" id="PF00298">
    <property type="entry name" value="Ribosomal_L11"/>
    <property type="match status" value="1"/>
</dbReference>
<evidence type="ECO:0000256" key="5">
    <source>
        <dbReference type="ARBA" id="ARBA00035203"/>
    </source>
</evidence>
<evidence type="ECO:0000259" key="11">
    <source>
        <dbReference type="Pfam" id="PF03946"/>
    </source>
</evidence>
<evidence type="ECO:0000256" key="1">
    <source>
        <dbReference type="ARBA" id="ARBA00010537"/>
    </source>
</evidence>
<evidence type="ECO:0000256" key="3">
    <source>
        <dbReference type="ARBA" id="ARBA00022980"/>
    </source>
</evidence>
<dbReference type="InterPro" id="IPR036769">
    <property type="entry name" value="Ribosomal_uL11_C_sf"/>
</dbReference>
<dbReference type="Proteomes" id="UP000515203">
    <property type="component" value="Unplaced"/>
</dbReference>
<dbReference type="InterPro" id="IPR020784">
    <property type="entry name" value="Ribosomal_uL11_N"/>
</dbReference>
<evidence type="ECO:0000256" key="8">
    <source>
        <dbReference type="ARBA" id="ARBA00046571"/>
    </source>
</evidence>
<name>A0A6P3V9T1_OCTDE</name>
<gene>
    <name evidence="13" type="primary">LOC105741513</name>
</gene>
<dbReference type="Gene3D" id="1.10.10.250">
    <property type="entry name" value="Ribosomal protein L11, C-terminal domain"/>
    <property type="match status" value="1"/>
</dbReference>
<evidence type="ECO:0000256" key="4">
    <source>
        <dbReference type="ARBA" id="ARBA00023274"/>
    </source>
</evidence>
<dbReference type="Gene3D" id="3.30.1550.10">
    <property type="entry name" value="Ribosomal protein L11/L12, N-terminal domain"/>
    <property type="match status" value="1"/>
</dbReference>
<dbReference type="HAMAP" id="MF_00736">
    <property type="entry name" value="Ribosomal_uL11"/>
    <property type="match status" value="1"/>
</dbReference>
<accession>A0A6P3V9T1</accession>
<comment type="similarity">
    <text evidence="1 9">Belongs to the universal ribosomal protein uL11 family.</text>
</comment>
<evidence type="ECO:0000259" key="10">
    <source>
        <dbReference type="Pfam" id="PF00298"/>
    </source>
</evidence>
<keyword evidence="12" id="KW-1185">Reference proteome</keyword>
<dbReference type="RefSeq" id="XP_012369095.1">
    <property type="nucleotide sequence ID" value="XM_012513641.2"/>
</dbReference>
<dbReference type="FunFam" id="3.30.1550.10:FF:000002">
    <property type="entry name" value="60S ribosomal protein L12"/>
    <property type="match status" value="1"/>
</dbReference>
<keyword evidence="3 9" id="KW-0689">Ribosomal protein</keyword>
<dbReference type="SMART" id="SM00649">
    <property type="entry name" value="RL11"/>
    <property type="match status" value="1"/>
</dbReference>
<evidence type="ECO:0000256" key="6">
    <source>
        <dbReference type="ARBA" id="ARBA00035320"/>
    </source>
</evidence>
<keyword evidence="4 9" id="KW-0687">Ribonucleoprotein</keyword>
<dbReference type="PROSITE" id="PS00359">
    <property type="entry name" value="RIBOSOMAL_L11"/>
    <property type="match status" value="1"/>
</dbReference>
<dbReference type="InterPro" id="IPR020785">
    <property type="entry name" value="Ribosomal_uL11_CS"/>
</dbReference>
<dbReference type="AlphaFoldDB" id="A0A6P3V9T1"/>
<dbReference type="OrthoDB" id="9550325at2759"/>
<evidence type="ECO:0000256" key="9">
    <source>
        <dbReference type="RuleBase" id="RU003978"/>
    </source>
</evidence>
<comment type="subunit">
    <text evidence="8">Component of the large ribosomal subunit. Mature ribosomes consist of a small (40S) and a large (60S) subunit. The 40S subunit contains about 33 different proteins and 1 molecule of RNA (18S). The 60S subunit contains about 49 different proteins and 3 molecules of RNA (28S, 5.8S and 5S).</text>
</comment>
<dbReference type="InterPro" id="IPR000911">
    <property type="entry name" value="Ribosomal_uL11"/>
</dbReference>
<dbReference type="Pfam" id="PF03946">
    <property type="entry name" value="Ribosomal_L11_N"/>
    <property type="match status" value="1"/>
</dbReference>
<dbReference type="PANTHER" id="PTHR11661">
    <property type="entry name" value="60S RIBOSOMAL PROTEIN L12"/>
    <property type="match status" value="1"/>
</dbReference>
<dbReference type="GO" id="GO:0003735">
    <property type="term" value="F:structural constituent of ribosome"/>
    <property type="evidence" value="ECO:0007669"/>
    <property type="project" value="InterPro"/>
</dbReference>
<evidence type="ECO:0000313" key="13">
    <source>
        <dbReference type="RefSeq" id="XP_012369095.1"/>
    </source>
</evidence>
<protein>
    <recommendedName>
        <fullName evidence="5">Large ribosomal subunit protein uL11</fullName>
    </recommendedName>
    <alternativeName>
        <fullName evidence="6">60S ribosomal protein L12</fullName>
    </alternativeName>
</protein>
<evidence type="ECO:0000313" key="12">
    <source>
        <dbReference type="Proteomes" id="UP000515203"/>
    </source>
</evidence>
<dbReference type="GO" id="GO:0070180">
    <property type="term" value="F:large ribosomal subunit rRNA binding"/>
    <property type="evidence" value="ECO:0007669"/>
    <property type="project" value="TreeGrafter"/>
</dbReference>
<comment type="function">
    <text evidence="7">Component of the large ribosomal subunit. The ribosome is a large ribonucleoprotein complex responsible for the synthesis of proteins in the cell. Binds directly to 26S ribosomal RNA.</text>
</comment>
<dbReference type="InterPro" id="IPR020783">
    <property type="entry name" value="Ribosomal_uL11_C"/>
</dbReference>
<dbReference type="InParanoid" id="A0A6P3V9T1"/>
<proteinExistence type="inferred from homology"/>
<dbReference type="PANTHER" id="PTHR11661:SF21">
    <property type="entry name" value="LARGE RIBOSOMAL SUBUNIT PROTEIN UL11"/>
    <property type="match status" value="1"/>
</dbReference>
<dbReference type="GO" id="GO:0006412">
    <property type="term" value="P:translation"/>
    <property type="evidence" value="ECO:0007669"/>
    <property type="project" value="InterPro"/>
</dbReference>
<dbReference type="InterPro" id="IPR036796">
    <property type="entry name" value="Ribosomal_uL11_N_sf"/>
</dbReference>
<dbReference type="SUPFAM" id="SSF46906">
    <property type="entry name" value="Ribosomal protein L11, C-terminal domain"/>
    <property type="match status" value="1"/>
</dbReference>